<comment type="catalytic activity">
    <reaction evidence="15">
        <text>H2O2 + AH2 = A + 2 H2O</text>
        <dbReference type="Rhea" id="RHEA:30275"/>
        <dbReference type="ChEBI" id="CHEBI:13193"/>
        <dbReference type="ChEBI" id="CHEBI:15377"/>
        <dbReference type="ChEBI" id="CHEBI:16240"/>
        <dbReference type="ChEBI" id="CHEBI:17499"/>
    </reaction>
    <physiologicalReaction direction="left-to-right" evidence="15">
        <dbReference type="Rhea" id="RHEA:30276"/>
    </physiologicalReaction>
</comment>
<keyword evidence="4 16" id="KW-0813">Transport</keyword>
<keyword evidence="5 16" id="KW-0349">Heme</keyword>
<dbReference type="InterPro" id="IPR013314">
    <property type="entry name" value="Globin_lamprey/hagfish"/>
</dbReference>
<dbReference type="Pfam" id="PF00042">
    <property type="entry name" value="Globin"/>
    <property type="match status" value="1"/>
</dbReference>
<reference evidence="18" key="1">
    <citation type="submission" date="2025-08" db="UniProtKB">
        <authorList>
            <consortium name="Ensembl"/>
        </authorList>
    </citation>
    <scope>IDENTIFICATION</scope>
</reference>
<dbReference type="PANTHER" id="PTHR46783">
    <property type="entry name" value="CYTOGLOBIN"/>
    <property type="match status" value="1"/>
</dbReference>
<evidence type="ECO:0000256" key="12">
    <source>
        <dbReference type="ARBA" id="ARBA00044569"/>
    </source>
</evidence>
<comment type="catalytic activity">
    <reaction evidence="9">
        <text>Fe(II)-heme b-[protein] + nitric oxide + O2 = Fe(III)-heme b-[protein] + nitrate</text>
        <dbReference type="Rhea" id="RHEA:78091"/>
        <dbReference type="Rhea" id="RHEA-COMP:18975"/>
        <dbReference type="Rhea" id="RHEA-COMP:18976"/>
        <dbReference type="ChEBI" id="CHEBI:15379"/>
        <dbReference type="ChEBI" id="CHEBI:16480"/>
        <dbReference type="ChEBI" id="CHEBI:17632"/>
        <dbReference type="ChEBI" id="CHEBI:55376"/>
        <dbReference type="ChEBI" id="CHEBI:60344"/>
    </reaction>
    <physiologicalReaction direction="left-to-right" evidence="9">
        <dbReference type="Rhea" id="RHEA:78092"/>
    </physiologicalReaction>
</comment>
<evidence type="ECO:0000256" key="10">
    <source>
        <dbReference type="ARBA" id="ARBA00044551"/>
    </source>
</evidence>
<dbReference type="Proteomes" id="UP000694545">
    <property type="component" value="Unplaced"/>
</dbReference>
<dbReference type="AlphaFoldDB" id="A0A8D2IP87"/>
<comment type="catalytic activity">
    <reaction evidence="14">
        <text>Fe(III)-heme b-[protein] + nitric oxide + H2O = Fe(II)-heme b-[protein] + nitrite + 2 H(+)</text>
        <dbReference type="Rhea" id="RHEA:77711"/>
        <dbReference type="Rhea" id="RHEA-COMP:18975"/>
        <dbReference type="Rhea" id="RHEA-COMP:18976"/>
        <dbReference type="ChEBI" id="CHEBI:15377"/>
        <dbReference type="ChEBI" id="CHEBI:15378"/>
        <dbReference type="ChEBI" id="CHEBI:16301"/>
        <dbReference type="ChEBI" id="CHEBI:16480"/>
        <dbReference type="ChEBI" id="CHEBI:55376"/>
        <dbReference type="ChEBI" id="CHEBI:60344"/>
    </reaction>
    <physiologicalReaction direction="right-to-left" evidence="14">
        <dbReference type="Rhea" id="RHEA:77713"/>
    </physiologicalReaction>
</comment>
<evidence type="ECO:0000256" key="1">
    <source>
        <dbReference type="ARBA" id="ARBA00008705"/>
    </source>
</evidence>
<dbReference type="Ensembl" id="ENSVKKT00000000529.1">
    <property type="protein sequence ID" value="ENSVKKP00000000508.1"/>
    <property type="gene ID" value="ENSVKKG00000000456.1"/>
</dbReference>
<evidence type="ECO:0000256" key="7">
    <source>
        <dbReference type="ARBA" id="ARBA00022723"/>
    </source>
</evidence>
<dbReference type="InterPro" id="IPR044399">
    <property type="entry name" value="Mb-like_M"/>
</dbReference>
<evidence type="ECO:0000259" key="17">
    <source>
        <dbReference type="PROSITE" id="PS01033"/>
    </source>
</evidence>
<dbReference type="CDD" id="cd01040">
    <property type="entry name" value="Mb-like"/>
    <property type="match status" value="1"/>
</dbReference>
<accession>A0A8D2IP87</accession>
<comment type="similarity">
    <text evidence="1 16">Belongs to the globin family.</text>
</comment>
<keyword evidence="7" id="KW-0479">Metal-binding</keyword>
<dbReference type="PANTHER" id="PTHR46783:SF3">
    <property type="entry name" value="GLOBIN FAMILY PROFILE DOMAIN-CONTAINING PROTEIN"/>
    <property type="match status" value="1"/>
</dbReference>
<dbReference type="GO" id="GO:0004784">
    <property type="term" value="F:superoxide dismutase activity"/>
    <property type="evidence" value="ECO:0007669"/>
    <property type="project" value="UniProtKB-EC"/>
</dbReference>
<evidence type="ECO:0000256" key="9">
    <source>
        <dbReference type="ARBA" id="ARBA00044448"/>
    </source>
</evidence>
<dbReference type="InterPro" id="IPR012292">
    <property type="entry name" value="Globin/Proto"/>
</dbReference>
<evidence type="ECO:0000256" key="2">
    <source>
        <dbReference type="ARBA" id="ARBA00011245"/>
    </source>
</evidence>
<dbReference type="GO" id="GO:0019825">
    <property type="term" value="F:oxygen binding"/>
    <property type="evidence" value="ECO:0007669"/>
    <property type="project" value="InterPro"/>
</dbReference>
<reference evidence="18" key="2">
    <citation type="submission" date="2025-09" db="UniProtKB">
        <authorList>
            <consortium name="Ensembl"/>
        </authorList>
    </citation>
    <scope>IDENTIFICATION</scope>
</reference>
<dbReference type="GO" id="GO:0005506">
    <property type="term" value="F:iron ion binding"/>
    <property type="evidence" value="ECO:0007669"/>
    <property type="project" value="InterPro"/>
</dbReference>
<proteinExistence type="inferred from homology"/>
<comment type="subunit">
    <text evidence="2">Monomer.</text>
</comment>
<dbReference type="InterPro" id="IPR000971">
    <property type="entry name" value="Globin"/>
</dbReference>
<evidence type="ECO:0000313" key="19">
    <source>
        <dbReference type="Proteomes" id="UP000694545"/>
    </source>
</evidence>
<name>A0A8D2IP87_VARKO</name>
<evidence type="ECO:0000256" key="15">
    <source>
        <dbReference type="ARBA" id="ARBA00049899"/>
    </source>
</evidence>
<evidence type="ECO:0000256" key="14">
    <source>
        <dbReference type="ARBA" id="ARBA00048118"/>
    </source>
</evidence>
<dbReference type="Gene3D" id="1.10.490.10">
    <property type="entry name" value="Globins"/>
    <property type="match status" value="1"/>
</dbReference>
<dbReference type="GO" id="GO:0005344">
    <property type="term" value="F:oxygen carrier activity"/>
    <property type="evidence" value="ECO:0007669"/>
    <property type="project" value="UniProtKB-KW"/>
</dbReference>
<dbReference type="OMA" id="WKQACRI"/>
<evidence type="ECO:0000256" key="11">
    <source>
        <dbReference type="ARBA" id="ARBA00044562"/>
    </source>
</evidence>
<dbReference type="InterPro" id="IPR009050">
    <property type="entry name" value="Globin-like_sf"/>
</dbReference>
<dbReference type="SUPFAM" id="SSF46458">
    <property type="entry name" value="Globin-like"/>
    <property type="match status" value="1"/>
</dbReference>
<evidence type="ECO:0000256" key="3">
    <source>
        <dbReference type="ARBA" id="ARBA00012682"/>
    </source>
</evidence>
<evidence type="ECO:0000256" key="6">
    <source>
        <dbReference type="ARBA" id="ARBA00022621"/>
    </source>
</evidence>
<organism evidence="18 19">
    <name type="scientific">Varanus komodoensis</name>
    <name type="common">Komodo dragon</name>
    <dbReference type="NCBI Taxonomy" id="61221"/>
    <lineage>
        <taxon>Eukaryota</taxon>
        <taxon>Metazoa</taxon>
        <taxon>Chordata</taxon>
        <taxon>Craniata</taxon>
        <taxon>Vertebrata</taxon>
        <taxon>Euteleostomi</taxon>
        <taxon>Lepidosauria</taxon>
        <taxon>Squamata</taxon>
        <taxon>Bifurcata</taxon>
        <taxon>Unidentata</taxon>
        <taxon>Episquamata</taxon>
        <taxon>Toxicofera</taxon>
        <taxon>Anguimorpha</taxon>
        <taxon>Paleoanguimorpha</taxon>
        <taxon>Varanoidea</taxon>
        <taxon>Varanidae</taxon>
        <taxon>Varanus</taxon>
    </lineage>
</organism>
<sequence length="133" mass="15397">MSLTMLKRMADSSWSDYPESKQYFKTVPTEGDLLSSPEVGFHGRRLMVALNQVIENITNWKQACKLLERLVDSHKNIHKVPSVMFQFLFQAMLCTFRDILGNKFTDEIRHSWEKLFQALGEEIEAAYAPPCKP</sequence>
<comment type="catalytic activity">
    <reaction evidence="13">
        <text>2 superoxide + 2 H(+) = H2O2 + O2</text>
        <dbReference type="Rhea" id="RHEA:20696"/>
        <dbReference type="ChEBI" id="CHEBI:15378"/>
        <dbReference type="ChEBI" id="CHEBI:15379"/>
        <dbReference type="ChEBI" id="CHEBI:16240"/>
        <dbReference type="ChEBI" id="CHEBI:18421"/>
        <dbReference type="EC" id="1.15.1.1"/>
    </reaction>
    <physiologicalReaction direction="left-to-right" evidence="13">
        <dbReference type="Rhea" id="RHEA:20697"/>
    </physiologicalReaction>
</comment>
<keyword evidence="6 16" id="KW-0561">Oxygen transport</keyword>
<protein>
    <recommendedName>
        <fullName evidence="3">superoxide dismutase</fullName>
        <ecNumber evidence="3">1.15.1.1</ecNumber>
    </recommendedName>
    <alternativeName>
        <fullName evidence="10">Nitrite reductase CYGB</fullName>
    </alternativeName>
    <alternativeName>
        <fullName evidence="12">Pseudoperoxidase CYGB</fullName>
    </alternativeName>
    <alternativeName>
        <fullName evidence="11">Superoxide dismutase CYGB</fullName>
    </alternativeName>
</protein>
<dbReference type="GO" id="GO:0020037">
    <property type="term" value="F:heme binding"/>
    <property type="evidence" value="ECO:0007669"/>
    <property type="project" value="InterPro"/>
</dbReference>
<evidence type="ECO:0000256" key="13">
    <source>
        <dbReference type="ARBA" id="ARBA00047393"/>
    </source>
</evidence>
<evidence type="ECO:0000256" key="16">
    <source>
        <dbReference type="RuleBase" id="RU000356"/>
    </source>
</evidence>
<feature type="domain" description="Globin" evidence="17">
    <location>
        <begin position="1"/>
        <end position="128"/>
    </location>
</feature>
<keyword evidence="19" id="KW-1185">Reference proteome</keyword>
<evidence type="ECO:0000256" key="8">
    <source>
        <dbReference type="ARBA" id="ARBA00023004"/>
    </source>
</evidence>
<evidence type="ECO:0000313" key="18">
    <source>
        <dbReference type="Ensembl" id="ENSVKKP00000000508.1"/>
    </source>
</evidence>
<dbReference type="PROSITE" id="PS01033">
    <property type="entry name" value="GLOBIN"/>
    <property type="match status" value="1"/>
</dbReference>
<keyword evidence="8" id="KW-0408">Iron</keyword>
<evidence type="ECO:0000256" key="4">
    <source>
        <dbReference type="ARBA" id="ARBA00022448"/>
    </source>
</evidence>
<evidence type="ECO:0000256" key="5">
    <source>
        <dbReference type="ARBA" id="ARBA00022617"/>
    </source>
</evidence>
<dbReference type="EC" id="1.15.1.1" evidence="3"/>